<gene>
    <name evidence="1" type="ORF">SAMN04487940_13232</name>
</gene>
<proteinExistence type="predicted"/>
<name>A0A975ZR02_9RHOB</name>
<keyword evidence="2" id="KW-1185">Reference proteome</keyword>
<protein>
    <submittedName>
        <fullName evidence="1">Uncharacterized protein</fullName>
    </submittedName>
</protein>
<accession>A0A975ZR02</accession>
<dbReference type="RefSeq" id="WP_074840151.1">
    <property type="nucleotide sequence ID" value="NZ_FNYY01000032.1"/>
</dbReference>
<organism evidence="1 2">
    <name type="scientific">Marinovum algicola</name>
    <dbReference type="NCBI Taxonomy" id="42444"/>
    <lineage>
        <taxon>Bacteria</taxon>
        <taxon>Pseudomonadati</taxon>
        <taxon>Pseudomonadota</taxon>
        <taxon>Alphaproteobacteria</taxon>
        <taxon>Rhodobacterales</taxon>
        <taxon>Roseobacteraceae</taxon>
        <taxon>Marinovum</taxon>
    </lineage>
</organism>
<reference evidence="1 2" key="1">
    <citation type="submission" date="2016-10" db="EMBL/GenBank/DDBJ databases">
        <authorList>
            <person name="Varghese N."/>
            <person name="Submissions S."/>
        </authorList>
    </citation>
    <scope>NUCLEOTIDE SEQUENCE [LARGE SCALE GENOMIC DNA]</scope>
    <source>
        <strain evidence="1 2">FF3</strain>
    </source>
</reference>
<comment type="caution">
    <text evidence="1">The sequence shown here is derived from an EMBL/GenBank/DDBJ whole genome shotgun (WGS) entry which is preliminary data.</text>
</comment>
<dbReference type="EMBL" id="FNYY01000032">
    <property type="protein sequence ID" value="SEK10289.1"/>
    <property type="molecule type" value="Genomic_DNA"/>
</dbReference>
<dbReference type="GeneID" id="80821041"/>
<evidence type="ECO:0000313" key="1">
    <source>
        <dbReference type="EMBL" id="SEK10289.1"/>
    </source>
</evidence>
<dbReference type="Proteomes" id="UP000182932">
    <property type="component" value="Unassembled WGS sequence"/>
</dbReference>
<evidence type="ECO:0000313" key="2">
    <source>
        <dbReference type="Proteomes" id="UP000182932"/>
    </source>
</evidence>
<dbReference type="AlphaFoldDB" id="A0A975ZR02"/>
<sequence>MTISLHASSAAARMSVAPLTGPLPQVPHLVAPERASIGDIIGVFGGITNQPDSASAKQVHCEVAYRKGVLEPENAFIDEMPDADAAVFKEITAVPFCGIDHHLIVRQAKMIEPGQPFQIHLVQFADAILYVHPDWLHGNWGRQPGHRASRPLMIMLEGARSRAEAAQRLEKTKRYMKLFRSALPPAVRKSLNRRLELPRVDDFLARGGSDHTFVR</sequence>